<name>A0A392RBE5_9FABA</name>
<evidence type="ECO:0000313" key="1">
    <source>
        <dbReference type="EMBL" id="MCI32885.1"/>
    </source>
</evidence>
<reference evidence="1 2" key="1">
    <citation type="journal article" date="2018" name="Front. Plant Sci.">
        <title>Red Clover (Trifolium pratense) and Zigzag Clover (T. medium) - A Picture of Genomic Similarities and Differences.</title>
        <authorList>
            <person name="Dluhosova J."/>
            <person name="Istvanek J."/>
            <person name="Nedelnik J."/>
            <person name="Repkova J."/>
        </authorList>
    </citation>
    <scope>NUCLEOTIDE SEQUENCE [LARGE SCALE GENOMIC DNA]</scope>
    <source>
        <strain evidence="2">cv. 10/8</strain>
        <tissue evidence="1">Leaf</tissue>
    </source>
</reference>
<comment type="caution">
    <text evidence="1">The sequence shown here is derived from an EMBL/GenBank/DDBJ whole genome shotgun (WGS) entry which is preliminary data.</text>
</comment>
<evidence type="ECO:0000313" key="2">
    <source>
        <dbReference type="Proteomes" id="UP000265520"/>
    </source>
</evidence>
<dbReference type="Proteomes" id="UP000265520">
    <property type="component" value="Unassembled WGS sequence"/>
</dbReference>
<organism evidence="1 2">
    <name type="scientific">Trifolium medium</name>
    <dbReference type="NCBI Taxonomy" id="97028"/>
    <lineage>
        <taxon>Eukaryota</taxon>
        <taxon>Viridiplantae</taxon>
        <taxon>Streptophyta</taxon>
        <taxon>Embryophyta</taxon>
        <taxon>Tracheophyta</taxon>
        <taxon>Spermatophyta</taxon>
        <taxon>Magnoliopsida</taxon>
        <taxon>eudicotyledons</taxon>
        <taxon>Gunneridae</taxon>
        <taxon>Pentapetalae</taxon>
        <taxon>rosids</taxon>
        <taxon>fabids</taxon>
        <taxon>Fabales</taxon>
        <taxon>Fabaceae</taxon>
        <taxon>Papilionoideae</taxon>
        <taxon>50 kb inversion clade</taxon>
        <taxon>NPAAA clade</taxon>
        <taxon>Hologalegina</taxon>
        <taxon>IRL clade</taxon>
        <taxon>Trifolieae</taxon>
        <taxon>Trifolium</taxon>
    </lineage>
</organism>
<proteinExistence type="predicted"/>
<keyword evidence="2" id="KW-1185">Reference proteome</keyword>
<protein>
    <submittedName>
        <fullName evidence="1">Uncharacterized protein</fullName>
    </submittedName>
</protein>
<dbReference type="EMBL" id="LXQA010199574">
    <property type="protein sequence ID" value="MCI32885.1"/>
    <property type="molecule type" value="Genomic_DNA"/>
</dbReference>
<dbReference type="AlphaFoldDB" id="A0A392RBE5"/>
<accession>A0A392RBE5</accession>
<sequence length="100" mass="11397">MDYQAAGGKRILELNELEELRLDADENVKIYKERTKKWHDSASFEENLTREASFYCLIPVEVWSESTGSFVVNGKRLKHYTTGEDIEKGATITLKEPGGN</sequence>